<dbReference type="AlphaFoldDB" id="A0A1M4VA20"/>
<dbReference type="GO" id="GO:0046872">
    <property type="term" value="F:metal ion binding"/>
    <property type="evidence" value="ECO:0007669"/>
    <property type="project" value="UniProtKB-KW"/>
</dbReference>
<dbReference type="InterPro" id="IPR023405">
    <property type="entry name" value="Topo_IA_core_domain"/>
</dbReference>
<dbReference type="Pfam" id="PF01131">
    <property type="entry name" value="Topoisom_bac"/>
    <property type="match status" value="1"/>
</dbReference>
<dbReference type="EC" id="5.6.2.1" evidence="3"/>
<feature type="domain" description="Topo IA-type catalytic" evidence="13">
    <location>
        <begin position="152"/>
        <end position="578"/>
    </location>
</feature>
<evidence type="ECO:0000256" key="3">
    <source>
        <dbReference type="ARBA" id="ARBA00012891"/>
    </source>
</evidence>
<dbReference type="PANTHER" id="PTHR11390:SF21">
    <property type="entry name" value="DNA TOPOISOMERASE 3-ALPHA"/>
    <property type="match status" value="1"/>
</dbReference>
<dbReference type="GO" id="GO:0006281">
    <property type="term" value="P:DNA repair"/>
    <property type="evidence" value="ECO:0007669"/>
    <property type="project" value="TreeGrafter"/>
</dbReference>
<dbReference type="OrthoDB" id="9803554at2"/>
<dbReference type="SUPFAM" id="SSF56712">
    <property type="entry name" value="Prokaryotic type I DNA topoisomerase"/>
    <property type="match status" value="1"/>
</dbReference>
<evidence type="ECO:0000256" key="9">
    <source>
        <dbReference type="ARBA" id="ARBA00031985"/>
    </source>
</evidence>
<evidence type="ECO:0000256" key="5">
    <source>
        <dbReference type="ARBA" id="ARBA00023029"/>
    </source>
</evidence>
<evidence type="ECO:0000259" key="13">
    <source>
        <dbReference type="PROSITE" id="PS52039"/>
    </source>
</evidence>
<dbReference type="STRING" id="1484053.SAMN05444274_10237"/>
<dbReference type="PROSITE" id="PS52039">
    <property type="entry name" value="TOPO_IA_2"/>
    <property type="match status" value="1"/>
</dbReference>
<dbReference type="Gene3D" id="1.10.460.10">
    <property type="entry name" value="Topoisomerase I, domain 2"/>
    <property type="match status" value="1"/>
</dbReference>
<evidence type="ECO:0000313" key="15">
    <source>
        <dbReference type="Proteomes" id="UP000184164"/>
    </source>
</evidence>
<dbReference type="GO" id="GO:0006310">
    <property type="term" value="P:DNA recombination"/>
    <property type="evidence" value="ECO:0007669"/>
    <property type="project" value="TreeGrafter"/>
</dbReference>
<dbReference type="InterPro" id="IPR013826">
    <property type="entry name" value="Topo_IA_cen_sub3"/>
</dbReference>
<keyword evidence="6" id="KW-0238">DNA-binding</keyword>
<proteinExistence type="inferred from homology"/>
<dbReference type="InterPro" id="IPR013497">
    <property type="entry name" value="Topo_IA_cen"/>
</dbReference>
<evidence type="ECO:0000256" key="11">
    <source>
        <dbReference type="ARBA" id="ARBA00032877"/>
    </source>
</evidence>
<comment type="similarity">
    <text evidence="2">Belongs to the type IA topoisomerase family.</text>
</comment>
<protein>
    <recommendedName>
        <fullName evidence="3">DNA topoisomerase</fullName>
        <ecNumber evidence="3">5.6.2.1</ecNumber>
    </recommendedName>
    <alternativeName>
        <fullName evidence="11">Omega-protein</fullName>
    </alternativeName>
    <alternativeName>
        <fullName evidence="10">Relaxing enzyme</fullName>
    </alternativeName>
    <alternativeName>
        <fullName evidence="8">Swivelase</fullName>
    </alternativeName>
    <alternativeName>
        <fullName evidence="9">Untwisting enzyme</fullName>
    </alternativeName>
</protein>
<evidence type="ECO:0000256" key="1">
    <source>
        <dbReference type="ARBA" id="ARBA00000213"/>
    </source>
</evidence>
<dbReference type="PROSITE" id="PS50880">
    <property type="entry name" value="TOPRIM"/>
    <property type="match status" value="1"/>
</dbReference>
<dbReference type="InterPro" id="IPR013825">
    <property type="entry name" value="Topo_IA_cen_sub2"/>
</dbReference>
<dbReference type="GO" id="GO:0003917">
    <property type="term" value="F:DNA topoisomerase type I (single strand cut, ATP-independent) activity"/>
    <property type="evidence" value="ECO:0007669"/>
    <property type="project" value="UniProtKB-EC"/>
</dbReference>
<evidence type="ECO:0000313" key="14">
    <source>
        <dbReference type="EMBL" id="SHE65805.1"/>
    </source>
</evidence>
<evidence type="ECO:0000259" key="12">
    <source>
        <dbReference type="PROSITE" id="PS50880"/>
    </source>
</evidence>
<keyword evidence="5" id="KW-0799">Topoisomerase</keyword>
<evidence type="ECO:0000256" key="6">
    <source>
        <dbReference type="ARBA" id="ARBA00023125"/>
    </source>
</evidence>
<evidence type="ECO:0000256" key="10">
    <source>
        <dbReference type="ARBA" id="ARBA00032235"/>
    </source>
</evidence>
<dbReference type="Gene3D" id="3.40.50.140">
    <property type="match status" value="1"/>
</dbReference>
<dbReference type="RefSeq" id="WP_072998996.1">
    <property type="nucleotide sequence ID" value="NZ_FQUM01000002.1"/>
</dbReference>
<keyword evidence="7 14" id="KW-0413">Isomerase</keyword>
<gene>
    <name evidence="14" type="ORF">SAMN05444274_10237</name>
</gene>
<keyword evidence="15" id="KW-1185">Reference proteome</keyword>
<dbReference type="Gene3D" id="2.70.20.10">
    <property type="entry name" value="Topoisomerase I, domain 3"/>
    <property type="match status" value="1"/>
</dbReference>
<dbReference type="SMART" id="SM00436">
    <property type="entry name" value="TOP1Bc"/>
    <property type="match status" value="1"/>
</dbReference>
<dbReference type="NCBIfam" id="TIGR01056">
    <property type="entry name" value="topB"/>
    <property type="match status" value="1"/>
</dbReference>
<feature type="domain" description="Toprim" evidence="12">
    <location>
        <begin position="1"/>
        <end position="135"/>
    </location>
</feature>
<dbReference type="GO" id="GO:0043597">
    <property type="term" value="C:cytoplasmic replication fork"/>
    <property type="evidence" value="ECO:0007669"/>
    <property type="project" value="TreeGrafter"/>
</dbReference>
<keyword evidence="4" id="KW-0479">Metal-binding</keyword>
<organism evidence="14 15">
    <name type="scientific">Mariniphaga anaerophila</name>
    <dbReference type="NCBI Taxonomy" id="1484053"/>
    <lineage>
        <taxon>Bacteria</taxon>
        <taxon>Pseudomonadati</taxon>
        <taxon>Bacteroidota</taxon>
        <taxon>Bacteroidia</taxon>
        <taxon>Marinilabiliales</taxon>
        <taxon>Prolixibacteraceae</taxon>
        <taxon>Mariniphaga</taxon>
    </lineage>
</organism>
<dbReference type="CDD" id="cd03362">
    <property type="entry name" value="TOPRIM_TopoIA_TopoIII"/>
    <property type="match status" value="1"/>
</dbReference>
<dbReference type="GO" id="GO:0003677">
    <property type="term" value="F:DNA binding"/>
    <property type="evidence" value="ECO:0007669"/>
    <property type="project" value="UniProtKB-KW"/>
</dbReference>
<comment type="catalytic activity">
    <reaction evidence="1">
        <text>ATP-independent breakage of single-stranded DNA, followed by passage and rejoining.</text>
        <dbReference type="EC" id="5.6.2.1"/>
    </reaction>
</comment>
<evidence type="ECO:0000256" key="8">
    <source>
        <dbReference type="ARBA" id="ARBA00030003"/>
    </source>
</evidence>
<dbReference type="InterPro" id="IPR006171">
    <property type="entry name" value="TOPRIM_dom"/>
</dbReference>
<sequence length="764" mass="86489">MIVCIAEKPSVAKEIAQVIGAGSRKDGYFEGNGYQVTWTFGHFCTLWPPEDYKAQWKRWDLHTLPMLPKHFETKVMKGDGGVTKQFNTIKKLLSKTELVINCGDAGQEGELIQRWVMKEAGYKGEVKRLWISSLTNEAIKTGFQKLQPATNFDNLFYAGSSRAIGDWLLGMNATRLYTLKYGGYKQVLSIGRVQTPTLAMLVTRHYEIENFKPQPYWELQTTYRDTVFSNTEGKFFKKEDGEKLLNQVLGKDLFITDVEKKDGKEYAPKLFDLTSLQVYCNTRFGLTADETLKIIQRLYEMKAVTYPRVDTTFLPNDLYPKIPGILKGLKGYTQFTGKLLEKKIRKSASVFNDKKVTDHHAIIPTGEEKLLGGNEKNVYDSITRRFLAVFYPDCTVAKTQVKAEVDTVQFVANGKQILQPGWRVVFQDENSKSGDGDTILPVFETGEHGPHEPAFTEKETKPPRYYTEASLLRAMETAGKNVDDEELRDLMKGNGIGRPSTRAAIIETLFRRKYIERKKKQIHPTKMGVQLIDTIQNELLKSAELTGQWEKRLREIEQGEYSASTFIYEMKRMVYDLVVEVLSDRTTVRLAAPESKSKKPAAKKKTTNATAGNEMKCPKCSEGQILKGKNAYGCSRWKDGCDFRLPFVFLEKKLTEKQVARLLAKGATTKLKGFKMGDKKVDGVLKLTADFNVEFVNKTPVKKKVIDSTPKCPKCGGTILKGKTAYGCSNWKQGCDFKITFDTIREKAAGRKLTRELVSEIIAS</sequence>
<evidence type="ECO:0000256" key="4">
    <source>
        <dbReference type="ARBA" id="ARBA00022723"/>
    </source>
</evidence>
<dbReference type="InterPro" id="IPR034144">
    <property type="entry name" value="TOPRIM_TopoIII"/>
</dbReference>
<dbReference type="InterPro" id="IPR013824">
    <property type="entry name" value="Topo_IA_cen_sub1"/>
</dbReference>
<dbReference type="Pfam" id="PF13342">
    <property type="entry name" value="Toprim_Crpt"/>
    <property type="match status" value="1"/>
</dbReference>
<dbReference type="InterPro" id="IPR000380">
    <property type="entry name" value="Topo_IA"/>
</dbReference>
<dbReference type="InterPro" id="IPR005738">
    <property type="entry name" value="TopoIII"/>
</dbReference>
<dbReference type="GO" id="GO:0006265">
    <property type="term" value="P:DNA topological change"/>
    <property type="evidence" value="ECO:0007669"/>
    <property type="project" value="InterPro"/>
</dbReference>
<dbReference type="InterPro" id="IPR003601">
    <property type="entry name" value="Topo_IA_2"/>
</dbReference>
<dbReference type="SMART" id="SM00493">
    <property type="entry name" value="TOPRIM"/>
    <property type="match status" value="1"/>
</dbReference>
<accession>A0A1M4VA20</accession>
<dbReference type="EMBL" id="FQUM01000002">
    <property type="protein sequence ID" value="SHE65805.1"/>
    <property type="molecule type" value="Genomic_DNA"/>
</dbReference>
<dbReference type="PANTHER" id="PTHR11390">
    <property type="entry name" value="PROKARYOTIC DNA TOPOISOMERASE"/>
    <property type="match status" value="1"/>
</dbReference>
<evidence type="ECO:0000256" key="7">
    <source>
        <dbReference type="ARBA" id="ARBA00023235"/>
    </source>
</evidence>
<dbReference type="Pfam" id="PF01751">
    <property type="entry name" value="Toprim"/>
    <property type="match status" value="1"/>
</dbReference>
<evidence type="ECO:0000256" key="2">
    <source>
        <dbReference type="ARBA" id="ARBA00009446"/>
    </source>
</evidence>
<dbReference type="PRINTS" id="PR00417">
    <property type="entry name" value="PRTPISMRASEI"/>
</dbReference>
<dbReference type="InterPro" id="IPR003602">
    <property type="entry name" value="Topo_IA_DNA-bd_dom"/>
</dbReference>
<reference evidence="14 15" key="1">
    <citation type="submission" date="2016-11" db="EMBL/GenBank/DDBJ databases">
        <authorList>
            <person name="Jaros S."/>
            <person name="Januszkiewicz K."/>
            <person name="Wedrychowicz H."/>
        </authorList>
    </citation>
    <scope>NUCLEOTIDE SEQUENCE [LARGE SCALE GENOMIC DNA]</scope>
    <source>
        <strain evidence="14 15">DSM 26910</strain>
    </source>
</reference>
<dbReference type="SMART" id="SM00437">
    <property type="entry name" value="TOP1Ac"/>
    <property type="match status" value="1"/>
</dbReference>
<name>A0A1M4VA20_9BACT</name>
<dbReference type="InterPro" id="IPR025589">
    <property type="entry name" value="Toprim_C_rpt"/>
</dbReference>
<dbReference type="NCBIfam" id="NF005829">
    <property type="entry name" value="PRK07726.1"/>
    <property type="match status" value="1"/>
</dbReference>
<dbReference type="CDD" id="cd00186">
    <property type="entry name" value="TOP1Ac"/>
    <property type="match status" value="1"/>
</dbReference>
<dbReference type="Gene3D" id="1.10.290.10">
    <property type="entry name" value="Topoisomerase I, domain 4"/>
    <property type="match status" value="1"/>
</dbReference>
<dbReference type="Proteomes" id="UP000184164">
    <property type="component" value="Unassembled WGS sequence"/>
</dbReference>